<dbReference type="Proteomes" id="UP000886191">
    <property type="component" value="Unassembled WGS sequence"/>
</dbReference>
<gene>
    <name evidence="1" type="ORF">ENH87_17720</name>
</gene>
<accession>A0A831QT05</accession>
<dbReference type="AlphaFoldDB" id="A0A831QT05"/>
<sequence>MKNLVKVMAVVAMVTFASCSKENVSNDVYEVSDRSTGTTYETSPVHLSYGETPQDAYKNWDEGRIFIFFVPKGETFENTNALLSNEEGTVFTKENYYSVDGTYSKLWMGNSFQRGIRHLNQ</sequence>
<proteinExistence type="predicted"/>
<reference evidence="1" key="1">
    <citation type="journal article" date="2020" name="mSystems">
        <title>Genome- and Community-Level Interaction Insights into Carbon Utilization and Element Cycling Functions of Hydrothermarchaeota in Hydrothermal Sediment.</title>
        <authorList>
            <person name="Zhou Z."/>
            <person name="Liu Y."/>
            <person name="Xu W."/>
            <person name="Pan J."/>
            <person name="Luo Z.H."/>
            <person name="Li M."/>
        </authorList>
    </citation>
    <scope>NUCLEOTIDE SEQUENCE [LARGE SCALE GENOMIC DNA]</scope>
    <source>
        <strain evidence="1">HyVt-345</strain>
    </source>
</reference>
<dbReference type="PROSITE" id="PS51257">
    <property type="entry name" value="PROKAR_LIPOPROTEIN"/>
    <property type="match status" value="1"/>
</dbReference>
<evidence type="ECO:0000313" key="1">
    <source>
        <dbReference type="EMBL" id="HEA22735.1"/>
    </source>
</evidence>
<protein>
    <submittedName>
        <fullName evidence="1">Uncharacterized protein</fullName>
    </submittedName>
</protein>
<organism evidence="1">
    <name type="scientific">Pricia antarctica</name>
    <dbReference type="NCBI Taxonomy" id="641691"/>
    <lineage>
        <taxon>Bacteria</taxon>
        <taxon>Pseudomonadati</taxon>
        <taxon>Bacteroidota</taxon>
        <taxon>Flavobacteriia</taxon>
        <taxon>Flavobacteriales</taxon>
        <taxon>Flavobacteriaceae</taxon>
        <taxon>Pricia</taxon>
    </lineage>
</organism>
<name>A0A831QT05_9FLAO</name>
<dbReference type="EMBL" id="DRGL01000064">
    <property type="protein sequence ID" value="HEA22735.1"/>
    <property type="molecule type" value="Genomic_DNA"/>
</dbReference>
<comment type="caution">
    <text evidence="1">The sequence shown here is derived from an EMBL/GenBank/DDBJ whole genome shotgun (WGS) entry which is preliminary data.</text>
</comment>